<dbReference type="InterPro" id="IPR006059">
    <property type="entry name" value="SBP"/>
</dbReference>
<dbReference type="Gene3D" id="3.40.190.10">
    <property type="entry name" value="Periplasmic binding protein-like II"/>
    <property type="match status" value="1"/>
</dbReference>
<dbReference type="InterPro" id="IPR050490">
    <property type="entry name" value="Bact_solute-bd_prot1"/>
</dbReference>
<dbReference type="RefSeq" id="WP_377523675.1">
    <property type="nucleotide sequence ID" value="NZ_JBHSMJ010000007.1"/>
</dbReference>
<dbReference type="SUPFAM" id="SSF53850">
    <property type="entry name" value="Periplasmic binding protein-like II"/>
    <property type="match status" value="1"/>
</dbReference>
<keyword evidence="6" id="KW-1185">Reference proteome</keyword>
<evidence type="ECO:0000256" key="4">
    <source>
        <dbReference type="SAM" id="SignalP"/>
    </source>
</evidence>
<dbReference type="PANTHER" id="PTHR43649">
    <property type="entry name" value="ARABINOSE-BINDING PROTEIN-RELATED"/>
    <property type="match status" value="1"/>
</dbReference>
<dbReference type="Pfam" id="PF01547">
    <property type="entry name" value="SBP_bac_1"/>
    <property type="match status" value="1"/>
</dbReference>
<comment type="similarity">
    <text evidence="1">Belongs to the bacterial solute-binding protein 1 family.</text>
</comment>
<evidence type="ECO:0000313" key="5">
    <source>
        <dbReference type="EMBL" id="MFC5447472.1"/>
    </source>
</evidence>
<evidence type="ECO:0000313" key="6">
    <source>
        <dbReference type="Proteomes" id="UP001596044"/>
    </source>
</evidence>
<dbReference type="InterPro" id="IPR006061">
    <property type="entry name" value="SBP_1_CS"/>
</dbReference>
<feature type="chain" id="PRO_5045417573" evidence="4">
    <location>
        <begin position="24"/>
        <end position="442"/>
    </location>
</feature>
<keyword evidence="3 4" id="KW-0732">Signal</keyword>
<dbReference type="Proteomes" id="UP001596044">
    <property type="component" value="Unassembled WGS sequence"/>
</dbReference>
<reference evidence="6" key="1">
    <citation type="journal article" date="2019" name="Int. J. Syst. Evol. Microbiol.">
        <title>The Global Catalogue of Microorganisms (GCM) 10K type strain sequencing project: providing services to taxonomists for standard genome sequencing and annotation.</title>
        <authorList>
            <consortium name="The Broad Institute Genomics Platform"/>
            <consortium name="The Broad Institute Genome Sequencing Center for Infectious Disease"/>
            <person name="Wu L."/>
            <person name="Ma J."/>
        </authorList>
    </citation>
    <scope>NUCLEOTIDE SEQUENCE [LARGE SCALE GENOMIC DNA]</scope>
    <source>
        <strain evidence="6">KACC 11904</strain>
    </source>
</reference>
<dbReference type="PANTHER" id="PTHR43649:SF14">
    <property type="entry name" value="BLR3389 PROTEIN"/>
    <property type="match status" value="1"/>
</dbReference>
<organism evidence="5 6">
    <name type="scientific">Paenibacillus aestuarii</name>
    <dbReference type="NCBI Taxonomy" id="516965"/>
    <lineage>
        <taxon>Bacteria</taxon>
        <taxon>Bacillati</taxon>
        <taxon>Bacillota</taxon>
        <taxon>Bacilli</taxon>
        <taxon>Bacillales</taxon>
        <taxon>Paenibacillaceae</taxon>
        <taxon>Paenibacillus</taxon>
    </lineage>
</organism>
<evidence type="ECO:0000256" key="2">
    <source>
        <dbReference type="ARBA" id="ARBA00022448"/>
    </source>
</evidence>
<accession>A0ABW0K3W0</accession>
<feature type="signal peptide" evidence="4">
    <location>
        <begin position="1"/>
        <end position="23"/>
    </location>
</feature>
<evidence type="ECO:0000256" key="3">
    <source>
        <dbReference type="ARBA" id="ARBA00022729"/>
    </source>
</evidence>
<protein>
    <submittedName>
        <fullName evidence="5">Extracellular solute-binding protein</fullName>
    </submittedName>
</protein>
<dbReference type="PROSITE" id="PS01037">
    <property type="entry name" value="SBP_BACTERIAL_1"/>
    <property type="match status" value="1"/>
</dbReference>
<keyword evidence="2" id="KW-0813">Transport</keyword>
<name>A0ABW0K3W0_9BACL</name>
<gene>
    <name evidence="5" type="ORF">ACFPOG_04335</name>
</gene>
<sequence length="442" mass="48388">MMKVRWGKLGSSMLMTCLSVALIAGCTGKASEQVGAKPTEGTAAKQEKVNITFWTLWDGADASTARVIVDEYNKTHPNVQVKMEFQANDQYYTKLKASILGQTGPDLAISHIGGNINALKGALLPLDDEAKRLGVNIEFDKYSKDPTAAAKIDGKQYSVPLDNLARVFMYNKSILKDAGLLDASGKPMIGTDFAGFMKALQQIKEKNPDVSPLTMTIKPPQLVLTWLTFYYQMGGGDFLNPETKKASFDDAKAVAALKALREMYSMTPPKLADPGGLDKFKAKKAAFFMDGTWSISAAGEPLGQDYGVIGFPKFFDKNVEITTSHGFILPQRAARTDSQTKAALEFIKWFADNNAKWAQAGHVPGFEPAMQTNEFKSLPYHSQFVDPNRIAISLPVIPGTMLHQAPEVRDPVQLAILGDMKAEDAVAQIRTNLDKLLPQLMK</sequence>
<proteinExistence type="inferred from homology"/>
<evidence type="ECO:0000256" key="1">
    <source>
        <dbReference type="ARBA" id="ARBA00008520"/>
    </source>
</evidence>
<dbReference type="EMBL" id="JBHSMJ010000007">
    <property type="protein sequence ID" value="MFC5447472.1"/>
    <property type="molecule type" value="Genomic_DNA"/>
</dbReference>
<comment type="caution">
    <text evidence="5">The sequence shown here is derived from an EMBL/GenBank/DDBJ whole genome shotgun (WGS) entry which is preliminary data.</text>
</comment>
<dbReference type="PROSITE" id="PS51257">
    <property type="entry name" value="PROKAR_LIPOPROTEIN"/>
    <property type="match status" value="1"/>
</dbReference>